<feature type="signal peptide" evidence="2">
    <location>
        <begin position="1"/>
        <end position="19"/>
    </location>
</feature>
<organism evidence="3 4">
    <name type="scientific">Roseibium sediminicola</name>
    <dbReference type="NCBI Taxonomy" id="2933272"/>
    <lineage>
        <taxon>Bacteria</taxon>
        <taxon>Pseudomonadati</taxon>
        <taxon>Pseudomonadota</taxon>
        <taxon>Alphaproteobacteria</taxon>
        <taxon>Hyphomicrobiales</taxon>
        <taxon>Stappiaceae</taxon>
        <taxon>Roseibium</taxon>
    </lineage>
</organism>
<keyword evidence="1" id="KW-0812">Transmembrane</keyword>
<dbReference type="EMBL" id="JALNMJ010000002">
    <property type="protein sequence ID" value="MCK7611423.1"/>
    <property type="molecule type" value="Genomic_DNA"/>
</dbReference>
<keyword evidence="4" id="KW-1185">Reference proteome</keyword>
<reference evidence="3" key="1">
    <citation type="submission" date="2022-04" db="EMBL/GenBank/DDBJ databases">
        <title>Roseibium sp. CAU 1639 isolated from mud.</title>
        <authorList>
            <person name="Kim W."/>
        </authorList>
    </citation>
    <scope>NUCLEOTIDE SEQUENCE</scope>
    <source>
        <strain evidence="3">CAU 1639</strain>
    </source>
</reference>
<keyword evidence="2" id="KW-0732">Signal</keyword>
<gene>
    <name evidence="3" type="ORF">M0H32_04560</name>
</gene>
<protein>
    <submittedName>
        <fullName evidence="3">Uncharacterized protein</fullName>
    </submittedName>
</protein>
<evidence type="ECO:0000313" key="4">
    <source>
        <dbReference type="Proteomes" id="UP001431221"/>
    </source>
</evidence>
<sequence length="73" mass="7710">MKPFLTICSLALMSVQAFAHPGVHDEITGWTSASEHFLGSPFHVVVIVAALGAGFAALAVRRSFAAKAKQTKN</sequence>
<accession>A0ABT0GPS1</accession>
<keyword evidence="1" id="KW-1133">Transmembrane helix</keyword>
<feature type="transmembrane region" description="Helical" evidence="1">
    <location>
        <begin position="41"/>
        <end position="60"/>
    </location>
</feature>
<dbReference type="Proteomes" id="UP001431221">
    <property type="component" value="Unassembled WGS sequence"/>
</dbReference>
<name>A0ABT0GPS1_9HYPH</name>
<dbReference type="RefSeq" id="WP_248151241.1">
    <property type="nucleotide sequence ID" value="NZ_JALNMJ010000002.1"/>
</dbReference>
<evidence type="ECO:0000256" key="2">
    <source>
        <dbReference type="SAM" id="SignalP"/>
    </source>
</evidence>
<comment type="caution">
    <text evidence="3">The sequence shown here is derived from an EMBL/GenBank/DDBJ whole genome shotgun (WGS) entry which is preliminary data.</text>
</comment>
<evidence type="ECO:0000256" key="1">
    <source>
        <dbReference type="SAM" id="Phobius"/>
    </source>
</evidence>
<keyword evidence="1" id="KW-0472">Membrane</keyword>
<proteinExistence type="predicted"/>
<evidence type="ECO:0000313" key="3">
    <source>
        <dbReference type="EMBL" id="MCK7611423.1"/>
    </source>
</evidence>
<feature type="chain" id="PRO_5045366218" evidence="2">
    <location>
        <begin position="20"/>
        <end position="73"/>
    </location>
</feature>